<evidence type="ECO:0000313" key="16">
    <source>
        <dbReference type="Proteomes" id="UP001431783"/>
    </source>
</evidence>
<comment type="function">
    <text evidence="9">TRAP proteins are part of a complex whose function is to bind calcium to the ER membrane and thereby regulate the retention of ER resident proteins. May be involved in the recycling of the translocation apparatus after completion of the translocation process or may function as a membrane-bound chaperone facilitating folding of translocated proteins.</text>
</comment>
<keyword evidence="16" id="KW-1185">Reference proteome</keyword>
<gene>
    <name evidence="15" type="ORF">WA026_016280</name>
</gene>
<comment type="subcellular location">
    <subcellularLocation>
        <location evidence="1">Endoplasmic reticulum membrane</location>
        <topology evidence="1">Single-pass type I membrane protein</topology>
    </subcellularLocation>
</comment>
<feature type="chain" id="PRO_5043340464" description="Translocon-associated protein subunit alpha" evidence="14">
    <location>
        <begin position="22"/>
        <end position="302"/>
    </location>
</feature>
<evidence type="ECO:0000256" key="1">
    <source>
        <dbReference type="ARBA" id="ARBA00004115"/>
    </source>
</evidence>
<keyword evidence="5 14" id="KW-0732">Signal</keyword>
<evidence type="ECO:0000256" key="10">
    <source>
        <dbReference type="ARBA" id="ARBA00025854"/>
    </source>
</evidence>
<evidence type="ECO:0000256" key="14">
    <source>
        <dbReference type="SAM" id="SignalP"/>
    </source>
</evidence>
<dbReference type="InterPro" id="IPR005595">
    <property type="entry name" value="TRAP_alpha"/>
</dbReference>
<dbReference type="GO" id="GO:0005789">
    <property type="term" value="C:endoplasmic reticulum membrane"/>
    <property type="evidence" value="ECO:0007669"/>
    <property type="project" value="UniProtKB-SubCell"/>
</dbReference>
<reference evidence="15 16" key="1">
    <citation type="submission" date="2023-03" db="EMBL/GenBank/DDBJ databases">
        <title>Genome insight into feeding habits of ladybird beetles.</title>
        <authorList>
            <person name="Li H.-S."/>
            <person name="Huang Y.-H."/>
            <person name="Pang H."/>
        </authorList>
    </citation>
    <scope>NUCLEOTIDE SEQUENCE [LARGE SCALE GENOMIC DNA]</scope>
    <source>
        <strain evidence="15">SYSU_2023b</strain>
        <tissue evidence="15">Whole body</tissue>
    </source>
</reference>
<comment type="subunit">
    <text evidence="10">Heterotetramer of TRAP-alpha, TRAP-beta, TRAP-delta and TRAP-gamma. Interacts with palmitoylated calnexin (CALX), the interaction is required for efficient folding of glycosylated proteins.</text>
</comment>
<evidence type="ECO:0000256" key="7">
    <source>
        <dbReference type="ARBA" id="ARBA00022989"/>
    </source>
</evidence>
<keyword evidence="7 13" id="KW-1133">Transmembrane helix</keyword>
<evidence type="ECO:0000313" key="15">
    <source>
        <dbReference type="EMBL" id="KAK9881390.1"/>
    </source>
</evidence>
<evidence type="ECO:0000256" key="8">
    <source>
        <dbReference type="ARBA" id="ARBA00023136"/>
    </source>
</evidence>
<keyword evidence="6" id="KW-0256">Endoplasmic reticulum</keyword>
<keyword evidence="4 13" id="KW-0812">Transmembrane</keyword>
<sequence>MFNLKYLFIFGLLVLPAVIFTFDNGNKMLSFADEDPTEDEADVEGEADIEEVAATEEEEEEEDQTTTSPDAETHLLFVKPVHGGGSQFELPAGVPVEFLVGFRNKGEEDFIVESLRASFRYPMDFNFYIQNFSAIGYNKLVAPSHEATFAYSFIPAEAFAGRPFGLNINLAYRDALGNSFQEAVYNETVQIVELEEGLDGETFFLYVFLAAGVVLLLVIGQQTLLSVGKKRSSRKAAPVETGTSNPNNVDYDWLPQQTLASLNKEKLQKSPRQQKPIKQQKSPKQQTQSPRQRKVKRTTGSE</sequence>
<feature type="transmembrane region" description="Helical" evidence="13">
    <location>
        <begin position="203"/>
        <end position="225"/>
    </location>
</feature>
<feature type="compositionally biased region" description="Basic residues" evidence="12">
    <location>
        <begin position="291"/>
        <end position="302"/>
    </location>
</feature>
<keyword evidence="8 13" id="KW-0472">Membrane</keyword>
<comment type="caution">
    <text evidence="15">The sequence shown here is derived from an EMBL/GenBank/DDBJ whole genome shotgun (WGS) entry which is preliminary data.</text>
</comment>
<dbReference type="Proteomes" id="UP001431783">
    <property type="component" value="Unassembled WGS sequence"/>
</dbReference>
<dbReference type="Pfam" id="PF03896">
    <property type="entry name" value="TRAP_alpha"/>
    <property type="match status" value="1"/>
</dbReference>
<name>A0AAW1UMZ4_9CUCU</name>
<comment type="similarity">
    <text evidence="2">Belongs to the TRAP-alpha family.</text>
</comment>
<evidence type="ECO:0000256" key="12">
    <source>
        <dbReference type="SAM" id="MobiDB-lite"/>
    </source>
</evidence>
<evidence type="ECO:0000256" key="5">
    <source>
        <dbReference type="ARBA" id="ARBA00022729"/>
    </source>
</evidence>
<evidence type="ECO:0000256" key="9">
    <source>
        <dbReference type="ARBA" id="ARBA00025620"/>
    </source>
</evidence>
<feature type="signal peptide" evidence="14">
    <location>
        <begin position="1"/>
        <end position="21"/>
    </location>
</feature>
<evidence type="ECO:0000256" key="4">
    <source>
        <dbReference type="ARBA" id="ARBA00022692"/>
    </source>
</evidence>
<evidence type="ECO:0000256" key="2">
    <source>
        <dbReference type="ARBA" id="ARBA00006776"/>
    </source>
</evidence>
<feature type="compositionally biased region" description="Low complexity" evidence="12">
    <location>
        <begin position="270"/>
        <end position="290"/>
    </location>
</feature>
<dbReference type="PANTHER" id="PTHR12924:SF0">
    <property type="entry name" value="TRANSLOCON-ASSOCIATED PROTEIN SUBUNIT ALPHA"/>
    <property type="match status" value="1"/>
</dbReference>
<dbReference type="AlphaFoldDB" id="A0AAW1UMZ4"/>
<dbReference type="PANTHER" id="PTHR12924">
    <property type="entry name" value="TRANSLOCON-ASSOCIATED PROTEIN, ALPHA SUBUNIT"/>
    <property type="match status" value="1"/>
</dbReference>
<protein>
    <recommendedName>
        <fullName evidence="3">Translocon-associated protein subunit alpha</fullName>
    </recommendedName>
    <alternativeName>
        <fullName evidence="11">Signal sequence receptor subunit alpha</fullName>
    </alternativeName>
</protein>
<feature type="region of interest" description="Disordered" evidence="12">
    <location>
        <begin position="230"/>
        <end position="302"/>
    </location>
</feature>
<accession>A0AAW1UMZ4</accession>
<evidence type="ECO:0000256" key="11">
    <source>
        <dbReference type="ARBA" id="ARBA00031071"/>
    </source>
</evidence>
<evidence type="ECO:0000256" key="3">
    <source>
        <dbReference type="ARBA" id="ARBA00020280"/>
    </source>
</evidence>
<dbReference type="EMBL" id="JARQZJ010000069">
    <property type="protein sequence ID" value="KAK9881390.1"/>
    <property type="molecule type" value="Genomic_DNA"/>
</dbReference>
<evidence type="ECO:0000256" key="6">
    <source>
        <dbReference type="ARBA" id="ARBA00022824"/>
    </source>
</evidence>
<organism evidence="15 16">
    <name type="scientific">Henosepilachna vigintioctopunctata</name>
    <dbReference type="NCBI Taxonomy" id="420089"/>
    <lineage>
        <taxon>Eukaryota</taxon>
        <taxon>Metazoa</taxon>
        <taxon>Ecdysozoa</taxon>
        <taxon>Arthropoda</taxon>
        <taxon>Hexapoda</taxon>
        <taxon>Insecta</taxon>
        <taxon>Pterygota</taxon>
        <taxon>Neoptera</taxon>
        <taxon>Endopterygota</taxon>
        <taxon>Coleoptera</taxon>
        <taxon>Polyphaga</taxon>
        <taxon>Cucujiformia</taxon>
        <taxon>Coccinelloidea</taxon>
        <taxon>Coccinellidae</taxon>
        <taxon>Epilachninae</taxon>
        <taxon>Epilachnini</taxon>
        <taxon>Henosepilachna</taxon>
    </lineage>
</organism>
<proteinExistence type="inferred from homology"/>
<evidence type="ECO:0000256" key="13">
    <source>
        <dbReference type="SAM" id="Phobius"/>
    </source>
</evidence>